<feature type="compositionally biased region" description="Polar residues" evidence="1">
    <location>
        <begin position="1"/>
        <end position="10"/>
    </location>
</feature>
<dbReference type="Pfam" id="PF09444">
    <property type="entry name" value="MRC1"/>
    <property type="match status" value="1"/>
</dbReference>
<feature type="compositionally biased region" description="Polar residues" evidence="1">
    <location>
        <begin position="643"/>
        <end position="652"/>
    </location>
</feature>
<feature type="compositionally biased region" description="Acidic residues" evidence="1">
    <location>
        <begin position="515"/>
        <end position="531"/>
    </location>
</feature>
<feature type="compositionally biased region" description="Low complexity" evidence="1">
    <location>
        <begin position="1007"/>
        <end position="1016"/>
    </location>
</feature>
<feature type="compositionally biased region" description="Low complexity" evidence="1">
    <location>
        <begin position="31"/>
        <end position="51"/>
    </location>
</feature>
<feature type="compositionally biased region" description="Basic residues" evidence="1">
    <location>
        <begin position="238"/>
        <end position="253"/>
    </location>
</feature>
<feature type="compositionally biased region" description="Basic and acidic residues" evidence="1">
    <location>
        <begin position="1108"/>
        <end position="1121"/>
    </location>
</feature>
<organism evidence="3 4">
    <name type="scientific">Rhodocollybia butyracea</name>
    <dbReference type="NCBI Taxonomy" id="206335"/>
    <lineage>
        <taxon>Eukaryota</taxon>
        <taxon>Fungi</taxon>
        <taxon>Dikarya</taxon>
        <taxon>Basidiomycota</taxon>
        <taxon>Agaricomycotina</taxon>
        <taxon>Agaricomycetes</taxon>
        <taxon>Agaricomycetidae</taxon>
        <taxon>Agaricales</taxon>
        <taxon>Marasmiineae</taxon>
        <taxon>Omphalotaceae</taxon>
        <taxon>Rhodocollybia</taxon>
    </lineage>
</organism>
<feature type="region of interest" description="Disordered" evidence="1">
    <location>
        <begin position="692"/>
        <end position="752"/>
    </location>
</feature>
<dbReference type="EMBL" id="JADNRY010000006">
    <property type="protein sequence ID" value="KAF9076526.1"/>
    <property type="molecule type" value="Genomic_DNA"/>
</dbReference>
<feature type="domain" description="DNA replication checkpoint mediator MRC1" evidence="2">
    <location>
        <begin position="1073"/>
        <end position="1213"/>
    </location>
</feature>
<evidence type="ECO:0000256" key="1">
    <source>
        <dbReference type="SAM" id="MobiDB-lite"/>
    </source>
</evidence>
<feature type="compositionally biased region" description="Acidic residues" evidence="1">
    <location>
        <begin position="572"/>
        <end position="583"/>
    </location>
</feature>
<feature type="compositionally biased region" description="Basic and acidic residues" evidence="1">
    <location>
        <begin position="661"/>
        <end position="677"/>
    </location>
</feature>
<feature type="region of interest" description="Disordered" evidence="1">
    <location>
        <begin position="943"/>
        <end position="962"/>
    </location>
</feature>
<feature type="region of interest" description="Disordered" evidence="1">
    <location>
        <begin position="464"/>
        <end position="680"/>
    </location>
</feature>
<protein>
    <recommendedName>
        <fullName evidence="2">DNA replication checkpoint mediator MRC1 domain-containing protein</fullName>
    </recommendedName>
</protein>
<reference evidence="3" key="1">
    <citation type="submission" date="2020-11" db="EMBL/GenBank/DDBJ databases">
        <authorList>
            <consortium name="DOE Joint Genome Institute"/>
            <person name="Ahrendt S."/>
            <person name="Riley R."/>
            <person name="Andreopoulos W."/>
            <person name="Labutti K."/>
            <person name="Pangilinan J."/>
            <person name="Ruiz-Duenas F.J."/>
            <person name="Barrasa J.M."/>
            <person name="Sanchez-Garcia M."/>
            <person name="Camarero S."/>
            <person name="Miyauchi S."/>
            <person name="Serrano A."/>
            <person name="Linde D."/>
            <person name="Babiker R."/>
            <person name="Drula E."/>
            <person name="Ayuso-Fernandez I."/>
            <person name="Pacheco R."/>
            <person name="Padilla G."/>
            <person name="Ferreira P."/>
            <person name="Barriuso J."/>
            <person name="Kellner H."/>
            <person name="Castanera R."/>
            <person name="Alfaro M."/>
            <person name="Ramirez L."/>
            <person name="Pisabarro A.G."/>
            <person name="Kuo A."/>
            <person name="Tritt A."/>
            <person name="Lipzen A."/>
            <person name="He G."/>
            <person name="Yan M."/>
            <person name="Ng V."/>
            <person name="Cullen D."/>
            <person name="Martin F."/>
            <person name="Rosso M.-N."/>
            <person name="Henrissat B."/>
            <person name="Hibbett D."/>
            <person name="Martinez A.T."/>
            <person name="Grigoriev I.V."/>
        </authorList>
    </citation>
    <scope>NUCLEOTIDE SEQUENCE</scope>
    <source>
        <strain evidence="3">AH 40177</strain>
    </source>
</reference>
<dbReference type="OrthoDB" id="3361281at2759"/>
<feature type="region of interest" description="Disordered" evidence="1">
    <location>
        <begin position="1"/>
        <end position="257"/>
    </location>
</feature>
<evidence type="ECO:0000313" key="3">
    <source>
        <dbReference type="EMBL" id="KAF9076526.1"/>
    </source>
</evidence>
<feature type="region of interest" description="Disordered" evidence="1">
    <location>
        <begin position="1162"/>
        <end position="1206"/>
    </location>
</feature>
<feature type="compositionally biased region" description="Acidic residues" evidence="1">
    <location>
        <begin position="548"/>
        <end position="565"/>
    </location>
</feature>
<feature type="compositionally biased region" description="Acidic residues" evidence="1">
    <location>
        <begin position="1082"/>
        <end position="1091"/>
    </location>
</feature>
<keyword evidence="4" id="KW-1185">Reference proteome</keyword>
<evidence type="ECO:0000259" key="2">
    <source>
        <dbReference type="Pfam" id="PF09444"/>
    </source>
</evidence>
<name>A0A9P5Q7D8_9AGAR</name>
<feature type="compositionally biased region" description="Polar residues" evidence="1">
    <location>
        <begin position="1034"/>
        <end position="1045"/>
    </location>
</feature>
<dbReference type="InterPro" id="IPR018564">
    <property type="entry name" value="Repl_chkpnt_MRC1_dom"/>
</dbReference>
<feature type="region of interest" description="Disordered" evidence="1">
    <location>
        <begin position="1367"/>
        <end position="1419"/>
    </location>
</feature>
<dbReference type="Proteomes" id="UP000772434">
    <property type="component" value="Unassembled WGS sequence"/>
</dbReference>
<feature type="compositionally biased region" description="Polar residues" evidence="1">
    <location>
        <begin position="193"/>
        <end position="204"/>
    </location>
</feature>
<proteinExistence type="predicted"/>
<feature type="compositionally biased region" description="Basic and acidic residues" evidence="1">
    <location>
        <begin position="464"/>
        <end position="499"/>
    </location>
</feature>
<feature type="region of interest" description="Disordered" evidence="1">
    <location>
        <begin position="997"/>
        <end position="1121"/>
    </location>
</feature>
<gene>
    <name evidence="3" type="ORF">BDP27DRAFT_802312</name>
</gene>
<feature type="compositionally biased region" description="Acidic residues" evidence="1">
    <location>
        <begin position="1171"/>
        <end position="1180"/>
    </location>
</feature>
<feature type="region of interest" description="Disordered" evidence="1">
    <location>
        <begin position="345"/>
        <end position="368"/>
    </location>
</feature>
<comment type="caution">
    <text evidence="3">The sequence shown here is derived from an EMBL/GenBank/DDBJ whole genome shotgun (WGS) entry which is preliminary data.</text>
</comment>
<feature type="compositionally biased region" description="Polar residues" evidence="1">
    <location>
        <begin position="132"/>
        <end position="147"/>
    </location>
</feature>
<sequence length="1419" mass="157151">MSSSPSSASNVKRPARTYGRPRPVTEDPAPNSSHRISDSVSSDVSFSNITSDAPGSAPPTSEPANSSPAQADDDEANSDDERRNNASSKFNWDWKKKLKKMDDSEDEEEAGKEVASMVELIDQGPKLAPLSAEQSMSDTESLSTLTVSPYPLRQSGVRKRVKRAVDPDAESDQEQSKSSYPSSPIKHPINSPKARSSTTPPTSGDENDMPKAKPSSKGKLVMAPTPLVFEPTVDPKAGKKGKRSQTNKVKRPTKKEIRETILDRQRINAEKQVSIPRAPQTNKLTLTNLLATIASRSTSKLTAVPLKGEDSMDPISDWSSPSGNHGLAPAPLTRHDIPIQLPAAADSESDDAFPDPNEILGPMPRTNNNSLREMKLQMLQQQQYHHSDDEDDDLEVVDAPSTSVQVAIKQEAQARKSGRPSISLNARVVQKHAGISASHRPTHVATASQARNNRQLNDALIKRIKSDNARRTQEKSEEWVRRGGKPLEREAGGEAEIRGPEWYAQRGLEKKEVQEQDQAEERFEDEDDDEWTPGLRGSASPAPQEGGSDNEDAENEDSDDDDGDQDVTMVNENEDVTEGEEETPTQVDIIHHKRSKKGVVHSDTEDEENNENDPPPLQPRPFGKILVEDSMILDDREPLPPLQRQSDSSSYDGATEDEGDKENNDRLMYDRSEDKENTAVVRHGLSSLGIIASSSGRPLLGRQQSPRFSPSESRRRSLSMSPNGGGGYTTDEDKENENSNPNPTSSFRGPLKTLSVAEMESPFTPSVPAVPFVARLQRASSAATIADTDEVSSQRTLLSPALGPLLPRERQVSAFSQFSDNGLAEVSQPKKLEAGFSDFFNSNDANNPKSSTAKTATAFEMFKAPTQTNNFFAKLRENTSLGLTQDVGLRPALEVDENLKRQADRVFEKEQEFLLDAANQSMEQKQPDLYINELGFLTQTRPDDNAEVYQPPPTPSQPFSPNEKIALSQTSARRPFRELSTSRIDLDDTPVSSLARVPLQRLRKRGGSQSPSGSRSAFHNVNFGFDEGGRTGQIAASTPSPSLSPINGLRVKAAGENPRLPKFPKLPKPRRRLEKSAFVEAEAQESDEDEMFGFRKPDEGDEEDGEDQDRTLETLVDDKELDQVEIAEERVMEKYKEQVQADDARDEELAYRAIEGGMRYGRNKRDRLELEGSDDDMEEDERSRRIRRKMKEPELRGDIKSLSENDATKAFAQQYETGVVDDGNPELEYLQREDSQDVTMADTTYRSESNEYADTDEEEGEGNVVSVAEVRRQVQELVKNGEDDNGPVLDPNDTSFVDAGFEDDDAYLPTVRLLSNAPRRTRRAADSFDMDVTENHKSESMVDEHGRHRAETFVKTEHRVRRMGTRSNVGGISVMPGHKTITAKPGTSSSRDSMAARKPVPIKAASSMLSRVDRKDRFQ</sequence>
<feature type="compositionally biased region" description="Basic and acidic residues" evidence="1">
    <location>
        <begin position="1191"/>
        <end position="1206"/>
    </location>
</feature>
<evidence type="ECO:0000313" key="4">
    <source>
        <dbReference type="Proteomes" id="UP000772434"/>
    </source>
</evidence>
<accession>A0A9P5Q7D8</accession>
<feature type="region of interest" description="Disordered" evidence="1">
    <location>
        <begin position="304"/>
        <end position="331"/>
    </location>
</feature>